<dbReference type="Proteomes" id="UP000266723">
    <property type="component" value="Unassembled WGS sequence"/>
</dbReference>
<evidence type="ECO:0000313" key="3">
    <source>
        <dbReference type="EMBL" id="KAF3548831.1"/>
    </source>
</evidence>
<reference evidence="3 4" key="1">
    <citation type="journal article" date="2020" name="BMC Genomics">
        <title>Intraspecific diversification of the crop wild relative Brassica cretica Lam. using demographic model selection.</title>
        <authorList>
            <person name="Kioukis A."/>
            <person name="Michalopoulou V.A."/>
            <person name="Briers L."/>
            <person name="Pirintsos S."/>
            <person name="Studholme D.J."/>
            <person name="Pavlidis P."/>
            <person name="Sarris P.F."/>
        </authorList>
    </citation>
    <scope>NUCLEOTIDE SEQUENCE [LARGE SCALE GENOMIC DNA]</scope>
    <source>
        <strain evidence="4">cv. PFS-1207/04</strain>
    </source>
</reference>
<name>A0ABQ7CAU0_BRACR</name>
<gene>
    <name evidence="3" type="ORF">DY000_02008742</name>
</gene>
<feature type="domain" description="Symplekin C-terminal" evidence="2">
    <location>
        <begin position="176"/>
        <end position="229"/>
    </location>
</feature>
<organism evidence="3 4">
    <name type="scientific">Brassica cretica</name>
    <name type="common">Mustard</name>
    <dbReference type="NCBI Taxonomy" id="69181"/>
    <lineage>
        <taxon>Eukaryota</taxon>
        <taxon>Viridiplantae</taxon>
        <taxon>Streptophyta</taxon>
        <taxon>Embryophyta</taxon>
        <taxon>Tracheophyta</taxon>
        <taxon>Spermatophyta</taxon>
        <taxon>Magnoliopsida</taxon>
        <taxon>eudicotyledons</taxon>
        <taxon>Gunneridae</taxon>
        <taxon>Pentapetalae</taxon>
        <taxon>rosids</taxon>
        <taxon>malvids</taxon>
        <taxon>Brassicales</taxon>
        <taxon>Brassicaceae</taxon>
        <taxon>Brassiceae</taxon>
        <taxon>Brassica</taxon>
    </lineage>
</organism>
<evidence type="ECO:0000313" key="4">
    <source>
        <dbReference type="Proteomes" id="UP000266723"/>
    </source>
</evidence>
<accession>A0ABQ7CAU0</accession>
<evidence type="ECO:0000259" key="2">
    <source>
        <dbReference type="Pfam" id="PF12295"/>
    </source>
</evidence>
<comment type="caution">
    <text evidence="3">The sequence shown here is derived from an EMBL/GenBank/DDBJ whole genome shotgun (WGS) entry which is preliminary data.</text>
</comment>
<dbReference type="Pfam" id="PF12295">
    <property type="entry name" value="Symplekin_C"/>
    <property type="match status" value="2"/>
</dbReference>
<dbReference type="InterPro" id="IPR022075">
    <property type="entry name" value="Symplekin_C"/>
</dbReference>
<dbReference type="PANTHER" id="PTHR47184:SF3">
    <property type="entry name" value="PHOSPHATIDYLINOSITOL 3-AND 4-KINASE FAMILY PROTEIN-RELATED"/>
    <property type="match status" value="1"/>
</dbReference>
<feature type="region of interest" description="Disordered" evidence="1">
    <location>
        <begin position="263"/>
        <end position="285"/>
    </location>
</feature>
<proteinExistence type="predicted"/>
<dbReference type="EMBL" id="QGKV02000832">
    <property type="protein sequence ID" value="KAF3548831.1"/>
    <property type="molecule type" value="Genomic_DNA"/>
</dbReference>
<evidence type="ECO:0000256" key="1">
    <source>
        <dbReference type="SAM" id="MobiDB-lite"/>
    </source>
</evidence>
<feature type="domain" description="Symplekin C-terminal" evidence="2">
    <location>
        <begin position="36"/>
        <end position="175"/>
    </location>
</feature>
<sequence>MFHEAHYVLQILTQEVAPSSDLIATVKHLYETKLKDVSILIPLLSSLTKDEVLPIFPPLLNLSPEKFQLALGHILQGSAHTGPALTPAEVLIAIHEVVPEKGGPPLKKITDACSACFEQRTVFTQQVLAKALGQMVDRTPLPLLFMRTVIQAIDAFPTLVDVVMEILSKLVNRQVDFVMEILSKLVSRQIWRLPKLWPGFLKCVSQTQPHSFPVLLELPMPQLESIMKKFPDLRPSLTAYANQPTIRASLPNSALSVLGLENGQDSRSQMHPSDAASSIHAAALT</sequence>
<keyword evidence="4" id="KW-1185">Reference proteome</keyword>
<dbReference type="PANTHER" id="PTHR47184">
    <property type="entry name" value="PHOSPHATIDYLINOSITOL 3-AND 4-KINASE FAMILY PROTEIN-RELATED"/>
    <property type="match status" value="1"/>
</dbReference>
<protein>
    <recommendedName>
        <fullName evidence="2">Symplekin C-terminal domain-containing protein</fullName>
    </recommendedName>
</protein>